<dbReference type="AlphaFoldDB" id="A0A103Y7D0"/>
<comment type="caution">
    <text evidence="2">The sequence shown here is derived from an EMBL/GenBank/DDBJ whole genome shotgun (WGS) entry which is preliminary data.</text>
</comment>
<reference evidence="2 3" key="1">
    <citation type="journal article" date="2016" name="Sci. Rep.">
        <title>The genome sequence of the outbreeding globe artichoke constructed de novo incorporating a phase-aware low-pass sequencing strategy of F1 progeny.</title>
        <authorList>
            <person name="Scaglione D."/>
            <person name="Reyes-Chin-Wo S."/>
            <person name="Acquadro A."/>
            <person name="Froenicke L."/>
            <person name="Portis E."/>
            <person name="Beitel C."/>
            <person name="Tirone M."/>
            <person name="Mauro R."/>
            <person name="Lo Monaco A."/>
            <person name="Mauromicale G."/>
            <person name="Faccioli P."/>
            <person name="Cattivelli L."/>
            <person name="Rieseberg L."/>
            <person name="Michelmore R."/>
            <person name="Lanteri S."/>
        </authorList>
    </citation>
    <scope>NUCLEOTIDE SEQUENCE [LARGE SCALE GENOMIC DNA]</scope>
    <source>
        <strain evidence="2">2C</strain>
    </source>
</reference>
<accession>A0A103Y7D0</accession>
<evidence type="ECO:0008006" key="4">
    <source>
        <dbReference type="Google" id="ProtNLM"/>
    </source>
</evidence>
<feature type="region of interest" description="Disordered" evidence="1">
    <location>
        <begin position="31"/>
        <end position="59"/>
    </location>
</feature>
<evidence type="ECO:0000313" key="3">
    <source>
        <dbReference type="Proteomes" id="UP000243975"/>
    </source>
</evidence>
<evidence type="ECO:0000256" key="1">
    <source>
        <dbReference type="SAM" id="MobiDB-lite"/>
    </source>
</evidence>
<feature type="non-terminal residue" evidence="2">
    <location>
        <position position="202"/>
    </location>
</feature>
<dbReference type="Proteomes" id="UP000243975">
    <property type="component" value="Unassembled WGS sequence"/>
</dbReference>
<organism evidence="2 3">
    <name type="scientific">Cynara cardunculus var. scolymus</name>
    <name type="common">Globe artichoke</name>
    <name type="synonym">Cynara scolymus</name>
    <dbReference type="NCBI Taxonomy" id="59895"/>
    <lineage>
        <taxon>Eukaryota</taxon>
        <taxon>Viridiplantae</taxon>
        <taxon>Streptophyta</taxon>
        <taxon>Embryophyta</taxon>
        <taxon>Tracheophyta</taxon>
        <taxon>Spermatophyta</taxon>
        <taxon>Magnoliopsida</taxon>
        <taxon>eudicotyledons</taxon>
        <taxon>Gunneridae</taxon>
        <taxon>Pentapetalae</taxon>
        <taxon>asterids</taxon>
        <taxon>campanulids</taxon>
        <taxon>Asterales</taxon>
        <taxon>Asteraceae</taxon>
        <taxon>Carduoideae</taxon>
        <taxon>Cardueae</taxon>
        <taxon>Carduinae</taxon>
        <taxon>Cynara</taxon>
    </lineage>
</organism>
<sequence>MPSISVAVNKENEMIPSSELVAVEEDYYSSGAYSSGENDDKKPDTGNIEEAESSLRENGSLNYEETLNRAVELLPELWKLAGSPQEAVLSFRRALLHHQNLNAETTAKIQKEFVVFLLYNGGEEAVPPNLRSQMDSSFVPRNNIEEAILLLMILLRKVSLKMIEWDPMVLDHLSYATAISGGLGALCTQLEELPPGVIDEKE</sequence>
<proteinExistence type="predicted"/>
<dbReference type="PANTHER" id="PTHR44102:SF14">
    <property type="entry name" value="43KDA POSTSYNAPTIC PROTEIN"/>
    <property type="match status" value="1"/>
</dbReference>
<keyword evidence="3" id="KW-1185">Reference proteome</keyword>
<protein>
    <recommendedName>
        <fullName evidence="4">Tetratricopeptide-like helical</fullName>
    </recommendedName>
</protein>
<gene>
    <name evidence="2" type="ORF">Ccrd_017838</name>
</gene>
<dbReference type="EMBL" id="LEKV01002324">
    <property type="protein sequence ID" value="KVI03874.1"/>
    <property type="molecule type" value="Genomic_DNA"/>
</dbReference>
<name>A0A103Y7D0_CYNCS</name>
<dbReference type="STRING" id="59895.A0A103Y7D0"/>
<dbReference type="InterPro" id="IPR043376">
    <property type="entry name" value="NPG1-like"/>
</dbReference>
<evidence type="ECO:0000313" key="2">
    <source>
        <dbReference type="EMBL" id="KVI03874.1"/>
    </source>
</evidence>
<dbReference type="PANTHER" id="PTHR44102">
    <property type="entry name" value="PROTEIN NPG1"/>
    <property type="match status" value="1"/>
</dbReference>
<dbReference type="Gramene" id="KVI03874">
    <property type="protein sequence ID" value="KVI03874"/>
    <property type="gene ID" value="Ccrd_017838"/>
</dbReference>